<sequence>MRALRTLLIVAVVLGGLFVLVDRLAVNYAEGEVADRLKASGSMNADPEVSIHGFPFLTQVVGSGLEDVEVSVKEFDASTDGKSVRIADLNAHLRGVEFSGGFGQATASTAEGTARIGYDDLLKAAKPDPIDVAPGVTAKVVGLSDGGNGKIKVEVEAEMFGTTLPKPVEVLSTPTVQDGEVRVKADALPSLGIKVAEDKVREITDFQQKVGGLPGGIALSKVTPAKDGVEISVEGSSVRLAG</sequence>
<organism evidence="1 2">
    <name type="scientific">Streptomyces griseus</name>
    <dbReference type="NCBI Taxonomy" id="1911"/>
    <lineage>
        <taxon>Bacteria</taxon>
        <taxon>Bacillati</taxon>
        <taxon>Actinomycetota</taxon>
        <taxon>Actinomycetes</taxon>
        <taxon>Kitasatosporales</taxon>
        <taxon>Streptomycetaceae</taxon>
        <taxon>Streptomyces</taxon>
    </lineage>
</organism>
<dbReference type="RefSeq" id="WP_115067690.1">
    <property type="nucleotide sequence ID" value="NZ_UHID01000001.1"/>
</dbReference>
<evidence type="ECO:0000313" key="1">
    <source>
        <dbReference type="EMBL" id="SUO93153.1"/>
    </source>
</evidence>
<name>A0A380MMP0_STRGR</name>
<protein>
    <submittedName>
        <fullName evidence="1">Secreted protein</fullName>
    </submittedName>
</protein>
<evidence type="ECO:0000313" key="2">
    <source>
        <dbReference type="Proteomes" id="UP000254150"/>
    </source>
</evidence>
<gene>
    <name evidence="1" type="ORF">NCTC7807_00226</name>
</gene>
<dbReference type="Proteomes" id="UP000254150">
    <property type="component" value="Unassembled WGS sequence"/>
</dbReference>
<dbReference type="InterPro" id="IPR021373">
    <property type="entry name" value="DUF2993"/>
</dbReference>
<proteinExistence type="predicted"/>
<dbReference type="Pfam" id="PF11209">
    <property type="entry name" value="LmeA"/>
    <property type="match status" value="1"/>
</dbReference>
<reference evidence="1 2" key="1">
    <citation type="submission" date="2018-06" db="EMBL/GenBank/DDBJ databases">
        <authorList>
            <consortium name="Pathogen Informatics"/>
            <person name="Doyle S."/>
        </authorList>
    </citation>
    <scope>NUCLEOTIDE SEQUENCE [LARGE SCALE GENOMIC DNA]</scope>
    <source>
        <strain evidence="1 2">NCTC7807</strain>
    </source>
</reference>
<dbReference type="AlphaFoldDB" id="A0A380MMP0"/>
<dbReference type="EMBL" id="UHID01000001">
    <property type="protein sequence ID" value="SUO93153.1"/>
    <property type="molecule type" value="Genomic_DNA"/>
</dbReference>
<accession>A0A380MMP0</accession>